<feature type="signal peptide" evidence="5">
    <location>
        <begin position="1"/>
        <end position="30"/>
    </location>
</feature>
<feature type="domain" description="SLH" evidence="6">
    <location>
        <begin position="1831"/>
        <end position="1891"/>
    </location>
</feature>
<dbReference type="Gene3D" id="3.90.780.10">
    <property type="entry name" value="5'-Nucleotidase, C-terminal domain"/>
    <property type="match status" value="1"/>
</dbReference>
<dbReference type="PANTHER" id="PTHR11575">
    <property type="entry name" value="5'-NUCLEOTIDASE-RELATED"/>
    <property type="match status" value="1"/>
</dbReference>
<dbReference type="GO" id="GO:0009166">
    <property type="term" value="P:nucleotide catabolic process"/>
    <property type="evidence" value="ECO:0007669"/>
    <property type="project" value="InterPro"/>
</dbReference>
<dbReference type="InterPro" id="IPR006146">
    <property type="entry name" value="5'-Nucleotdase_CS"/>
</dbReference>
<keyword evidence="2" id="KW-0964">Secreted</keyword>
<dbReference type="InterPro" id="IPR006179">
    <property type="entry name" value="5_nucleotidase/apyrase"/>
</dbReference>
<dbReference type="InterPro" id="IPR013783">
    <property type="entry name" value="Ig-like_fold"/>
</dbReference>
<dbReference type="NCBIfam" id="NF038117">
    <property type="entry name" value="choice_anch_I"/>
    <property type="match status" value="1"/>
</dbReference>
<dbReference type="Pfam" id="PF02368">
    <property type="entry name" value="Big_2"/>
    <property type="match status" value="1"/>
</dbReference>
<dbReference type="InterPro" id="IPR001322">
    <property type="entry name" value="Lamin_tail_dom"/>
</dbReference>
<evidence type="ECO:0000256" key="3">
    <source>
        <dbReference type="ARBA" id="ARBA00022729"/>
    </source>
</evidence>
<dbReference type="SUPFAM" id="SSF74853">
    <property type="entry name" value="Lamin A/C globular tail domain"/>
    <property type="match status" value="1"/>
</dbReference>
<dbReference type="InterPro" id="IPR029052">
    <property type="entry name" value="Metallo-depent_PP-like"/>
</dbReference>
<dbReference type="Gene3D" id="2.60.40.10">
    <property type="entry name" value="Immunoglobulins"/>
    <property type="match status" value="1"/>
</dbReference>
<keyword evidence="3 5" id="KW-0732">Signal</keyword>
<sequence>MKFSGKKLLSLVLAAELLLSSFVSGGSAYAAPATPLAGTPYQANSAYDVTVPHVVINQIYGGGTDTTVTVSNGFIELYNPTDSDVNLTGWSLHYADAPITGVSTSWVKLDLQNTIKAHSSYLVVGADLNTTSPILNVSNSYDQKLVDSNGIDIFINNKGIKVALFSNTNVLTEVNPFNSTTKLPTVEGYVDMVGTAGNDAGNLIDGYETDFTTGKNASNSKKIAIRRIGFTDTDNNKTDFELVDYSATPLSSKKPRYSGDLAWGQALSLTTLTLPSGSVDSAYSAQITATGGTAPYTFTATGLPAGLTISSNGLISGTPTVITSANVSISVTDSASSPVTQSKTFALQVQNAAIPDTLSVTKIGQYTVGQSNSNGGVAEIVKYNSDNGKMYVVNGSSTPPSVDIVPLTNNATLTKEKSILVKALAESGNDGFTYGDLTSVDVNTTTKRVAVAIQEADALKNGKILVLDYDGNLLKTYSSGVQPDMVKFTSNGKYILTADEGEPRDGIHDPDGSVTIVDTTTNVTTRVKFDDPTVIDNLVHIRGASDPTTGQITSKGSKADAIFDLEPEYIALNEDETLAYVALQENNAIATIDIATKKVLSVKGLGFKDFNVPSNALDLVKDNAVKLENVPFYGMYMPDGIASYTLNGTQYLFTANEGDATEWPADAGKLLRTNLTKISKIKDSLDPSSSAAQFLNGKTIYDDVEVVSDMGNDGIYMYGGRSFSIWNASTLTQVYDSGSDFETITGQRFPTYFNASNSNSTLDNRSTKKGPEPEYVAVGQVGSKAFAFIGLERIGGLMTYDVTDPTHPKFANYINTRDFTAGLNTDTGPEGLEFIPATSSPTGLPLILVANEVGGTIAVLQMNVTKVTLDKSSLSLEKNGSAAQLQATVVPVGNSNTTVTWTSSDTAVASVSNTGLVTPGSKVGTAIITAISGDGYGVAQANVTVGYWNLTIMHTNDTHAHLADVARRATLVKQVRNSSTNSLLLDAGDVFSGDLYFTKWAGLADLKFMNALGYDAMTFGNHEFDSGTSVLADFIKAAQFPLVTSNIDFSKDSNISPLLKQPKTIDTGAVKSTADAGVYPYVILGVNGQKVGVFGLTTEDTIETSSPGKNVTFKAADASAAATVAAIENEGVNKIIALSHLGYNRDVSLAKAVEGIDLIVGGHTHTMLDAPVIVSNAHDAPTVIVQANEWGKFLGLVNLTFDNDGVILTEQVNGRLLVVDNTVAEDATIKSMLSPYNAELDVLKQQVIGKTTVVLDGARADVRSKETNLGNFIADGMLYKAKLLKNADIAIMNGGGIRAPIDTGDITMGELRTVMPFGNTLFVLDVTGQQLKDGLENGISGAKLGDLPGKFPQIAGMRFKWDPTQAAGSKVYDVEIKTATGYTALNLTKTYRMATNSFVALGGDGYTSFAQAIVDGAYHEDLGYADYEIFIEYMTSLGGTISPTVEGRIIEKAKLTSTDNGGYIPPVTKEEKPTTEGSTPANSNELAQDAIQVTAGTNAAGQMVNQVAIGATDLQAALKNLPNATGQPAELLINMHNLSGATVVSLPVASLSAGSTPTQPVIIKVATAEATYSLPLSVLNLPSNGSMNGNEVLISITPVNQQLLTDLKNKANELGAQLAGDVAYEFEVTLVNGNDRQVLNNFGTTFVSRTMNTPTANATNVTAVMLDPITGELLFVPHLTSIIDGKVVVEMKRPGNSTYTLLQYNKSFTDLNGHWAKNEIEKMASKMIIKGINDSHFAPNKAISRAEFTSLLVRSLGLTPSTVTNSFQDVAQDAWYASSISTAVQFGLVNGVEPNKFAPNATISRAEMAVMIARAITIVNPNIAAGDKQVLNNFSDYTTIPQWASGQVALLANQGIMQGNTKGAFAPTASATRAEAAVILLRALKSLSLLN</sequence>
<dbReference type="Pfam" id="PF05345">
    <property type="entry name" value="He_PIG"/>
    <property type="match status" value="1"/>
</dbReference>
<feature type="domain" description="SLH" evidence="6">
    <location>
        <begin position="1703"/>
        <end position="1766"/>
    </location>
</feature>
<dbReference type="PRINTS" id="PR01607">
    <property type="entry name" value="APYRASEFAMLY"/>
</dbReference>
<gene>
    <name evidence="8" type="ORF">P0Y55_01360</name>
</gene>
<dbReference type="GO" id="GO:0005576">
    <property type="term" value="C:extracellular region"/>
    <property type="evidence" value="ECO:0007669"/>
    <property type="project" value="UniProtKB-SubCell"/>
</dbReference>
<dbReference type="Pfam" id="PF22494">
    <property type="entry name" value="choice_anch_I"/>
    <property type="match status" value="1"/>
</dbReference>
<dbReference type="Pfam" id="PF00932">
    <property type="entry name" value="LTD"/>
    <property type="match status" value="1"/>
</dbReference>
<evidence type="ECO:0000256" key="4">
    <source>
        <dbReference type="SAM" id="MobiDB-lite"/>
    </source>
</evidence>
<dbReference type="SMART" id="SM00635">
    <property type="entry name" value="BID_2"/>
    <property type="match status" value="1"/>
</dbReference>
<evidence type="ECO:0000313" key="9">
    <source>
        <dbReference type="Proteomes" id="UP001178662"/>
    </source>
</evidence>
<dbReference type="InterPro" id="IPR036907">
    <property type="entry name" value="5'-Nucleotdase_C_sf"/>
</dbReference>
<dbReference type="InterPro" id="IPR004843">
    <property type="entry name" value="Calcineurin-like_PHP"/>
</dbReference>
<dbReference type="SUPFAM" id="SSF49373">
    <property type="entry name" value="Invasin/intimin cell-adhesion fragments"/>
    <property type="match status" value="1"/>
</dbReference>
<comment type="subcellular location">
    <subcellularLocation>
        <location evidence="1">Secreted</location>
    </subcellularLocation>
</comment>
<dbReference type="PANTHER" id="PTHR11575:SF24">
    <property type="entry name" value="5'-NUCLEOTIDASE"/>
    <property type="match status" value="1"/>
</dbReference>
<dbReference type="Pfam" id="PF02872">
    <property type="entry name" value="5_nucleotid_C"/>
    <property type="match status" value="1"/>
</dbReference>
<dbReference type="SUPFAM" id="SSF50969">
    <property type="entry name" value="YVTN repeat-like/Quinoprotein amine dehydrogenase"/>
    <property type="match status" value="1"/>
</dbReference>
<protein>
    <submittedName>
        <fullName evidence="8">Choice-of-anchor I family protein</fullName>
    </submittedName>
</protein>
<dbReference type="Proteomes" id="UP001178662">
    <property type="component" value="Chromosome"/>
</dbReference>
<reference evidence="8" key="1">
    <citation type="submission" date="2023-03" db="EMBL/GenBank/DDBJ databases">
        <title>Andean soil-derived lignocellulolytic bacterial consortium as a source of novel taxa and putative plastic-active enzymes.</title>
        <authorList>
            <person name="Diaz-Garcia L."/>
            <person name="Chuvochina M."/>
            <person name="Feuerriegel G."/>
            <person name="Bunk B."/>
            <person name="Sproer C."/>
            <person name="Streit W.R."/>
            <person name="Rodriguez L.M."/>
            <person name="Overmann J."/>
            <person name="Jimenez D.J."/>
        </authorList>
    </citation>
    <scope>NUCLEOTIDE SEQUENCE</scope>
    <source>
        <strain evidence="8">MAG 2441</strain>
    </source>
</reference>
<dbReference type="EMBL" id="CP119317">
    <property type="protein sequence ID" value="WEK54756.1"/>
    <property type="molecule type" value="Genomic_DNA"/>
</dbReference>
<dbReference type="InterPro" id="IPR001119">
    <property type="entry name" value="SLH_dom"/>
</dbReference>
<dbReference type="GO" id="GO:0000166">
    <property type="term" value="F:nucleotide binding"/>
    <property type="evidence" value="ECO:0007669"/>
    <property type="project" value="InterPro"/>
</dbReference>
<evidence type="ECO:0000256" key="1">
    <source>
        <dbReference type="ARBA" id="ARBA00004613"/>
    </source>
</evidence>
<evidence type="ECO:0000313" key="8">
    <source>
        <dbReference type="EMBL" id="WEK54756.1"/>
    </source>
</evidence>
<name>A0AA95JC31_9BACL</name>
<proteinExistence type="predicted"/>
<feature type="domain" description="LTD" evidence="7">
    <location>
        <begin position="39"/>
        <end position="213"/>
    </location>
</feature>
<dbReference type="Gene3D" id="2.60.40.1080">
    <property type="match status" value="1"/>
</dbReference>
<dbReference type="SUPFAM" id="SSF56300">
    <property type="entry name" value="Metallo-dependent phosphatases"/>
    <property type="match status" value="1"/>
</dbReference>
<dbReference type="InterPro" id="IPR008964">
    <property type="entry name" value="Invasin/intimin_cell_adhesion"/>
</dbReference>
<accession>A0AA95JC31</accession>
<evidence type="ECO:0000259" key="7">
    <source>
        <dbReference type="PROSITE" id="PS51841"/>
    </source>
</evidence>
<keyword evidence="9" id="KW-1185">Reference proteome</keyword>
<dbReference type="InterPro" id="IPR055188">
    <property type="entry name" value="Choice_anch_I"/>
</dbReference>
<dbReference type="GO" id="GO:0005509">
    <property type="term" value="F:calcium ion binding"/>
    <property type="evidence" value="ECO:0007669"/>
    <property type="project" value="InterPro"/>
</dbReference>
<dbReference type="InterPro" id="IPR008334">
    <property type="entry name" value="5'-Nucleotdase_C"/>
</dbReference>
<dbReference type="Pfam" id="PF00149">
    <property type="entry name" value="Metallophos"/>
    <property type="match status" value="1"/>
</dbReference>
<feature type="chain" id="PRO_5041667429" evidence="5">
    <location>
        <begin position="31"/>
        <end position="1891"/>
    </location>
</feature>
<dbReference type="SUPFAM" id="SSF49313">
    <property type="entry name" value="Cadherin-like"/>
    <property type="match status" value="1"/>
</dbReference>
<dbReference type="InterPro" id="IPR011044">
    <property type="entry name" value="Quino_amine_DH_bsu"/>
</dbReference>
<organism evidence="8 9">
    <name type="scientific">Candidatus Cohnella colombiensis</name>
    <dbReference type="NCBI Taxonomy" id="3121368"/>
    <lineage>
        <taxon>Bacteria</taxon>
        <taxon>Bacillati</taxon>
        <taxon>Bacillota</taxon>
        <taxon>Bacilli</taxon>
        <taxon>Bacillales</taxon>
        <taxon>Paenibacillaceae</taxon>
        <taxon>Cohnella</taxon>
    </lineage>
</organism>
<dbReference type="PROSITE" id="PS51841">
    <property type="entry name" value="LTD"/>
    <property type="match status" value="1"/>
</dbReference>
<dbReference type="Pfam" id="PF00395">
    <property type="entry name" value="SLH"/>
    <property type="match status" value="3"/>
</dbReference>
<feature type="region of interest" description="Disordered" evidence="4">
    <location>
        <begin position="1461"/>
        <end position="1483"/>
    </location>
</feature>
<dbReference type="Gene3D" id="3.60.21.10">
    <property type="match status" value="1"/>
</dbReference>
<evidence type="ECO:0000259" key="6">
    <source>
        <dbReference type="PROSITE" id="PS51272"/>
    </source>
</evidence>
<dbReference type="InterPro" id="IPR036415">
    <property type="entry name" value="Lamin_tail_dom_sf"/>
</dbReference>
<dbReference type="InterPro" id="IPR003343">
    <property type="entry name" value="Big_2"/>
</dbReference>
<feature type="domain" description="SLH" evidence="6">
    <location>
        <begin position="1767"/>
        <end position="1826"/>
    </location>
</feature>
<evidence type="ECO:0000256" key="5">
    <source>
        <dbReference type="SAM" id="SignalP"/>
    </source>
</evidence>
<evidence type="ECO:0000256" key="2">
    <source>
        <dbReference type="ARBA" id="ARBA00022525"/>
    </source>
</evidence>
<dbReference type="GO" id="GO:0016788">
    <property type="term" value="F:hydrolase activity, acting on ester bonds"/>
    <property type="evidence" value="ECO:0007669"/>
    <property type="project" value="InterPro"/>
</dbReference>
<dbReference type="PROSITE" id="PS51272">
    <property type="entry name" value="SLH"/>
    <property type="match status" value="3"/>
</dbReference>
<dbReference type="SUPFAM" id="SSF55816">
    <property type="entry name" value="5'-nucleotidase (syn. UDP-sugar hydrolase), C-terminal domain"/>
    <property type="match status" value="1"/>
</dbReference>
<dbReference type="PROSITE" id="PS00785">
    <property type="entry name" value="5_NUCLEOTIDASE_1"/>
    <property type="match status" value="1"/>
</dbReference>
<dbReference type="GO" id="GO:0016020">
    <property type="term" value="C:membrane"/>
    <property type="evidence" value="ECO:0007669"/>
    <property type="project" value="InterPro"/>
</dbReference>
<dbReference type="FunFam" id="3.90.780.10:FF:000004">
    <property type="entry name" value="UDP-sugar hydrolase, putative"/>
    <property type="match status" value="1"/>
</dbReference>
<dbReference type="InterPro" id="IPR015919">
    <property type="entry name" value="Cadherin-like_sf"/>
</dbReference>